<dbReference type="Pfam" id="PF14717">
    <property type="entry name" value="DUF4465"/>
    <property type="match status" value="1"/>
</dbReference>
<name>A0A840VJ45_9BACT</name>
<organism evidence="2 3">
    <name type="scientific">Haloferula luteola</name>
    <dbReference type="NCBI Taxonomy" id="595692"/>
    <lineage>
        <taxon>Bacteria</taxon>
        <taxon>Pseudomonadati</taxon>
        <taxon>Verrucomicrobiota</taxon>
        <taxon>Verrucomicrobiia</taxon>
        <taxon>Verrucomicrobiales</taxon>
        <taxon>Verrucomicrobiaceae</taxon>
        <taxon>Haloferula</taxon>
    </lineage>
</organism>
<evidence type="ECO:0000256" key="1">
    <source>
        <dbReference type="SAM" id="SignalP"/>
    </source>
</evidence>
<keyword evidence="1" id="KW-0732">Signal</keyword>
<gene>
    <name evidence="2" type="ORF">HNR46_002969</name>
</gene>
<evidence type="ECO:0000313" key="3">
    <source>
        <dbReference type="Proteomes" id="UP000557717"/>
    </source>
</evidence>
<evidence type="ECO:0008006" key="4">
    <source>
        <dbReference type="Google" id="ProtNLM"/>
    </source>
</evidence>
<feature type="signal peptide" evidence="1">
    <location>
        <begin position="1"/>
        <end position="19"/>
    </location>
</feature>
<feature type="chain" id="PRO_5032403469" description="PEP-CTERM protein-sorting domain-containing protein" evidence="1">
    <location>
        <begin position="20"/>
        <end position="256"/>
    </location>
</feature>
<dbReference type="AlphaFoldDB" id="A0A840VJ45"/>
<protein>
    <recommendedName>
        <fullName evidence="4">PEP-CTERM protein-sorting domain-containing protein</fullName>
    </recommendedName>
</protein>
<comment type="caution">
    <text evidence="2">The sequence shown here is derived from an EMBL/GenBank/DDBJ whole genome shotgun (WGS) entry which is preliminary data.</text>
</comment>
<accession>A0A840VJ45</accession>
<dbReference type="Proteomes" id="UP000557717">
    <property type="component" value="Unassembled WGS sequence"/>
</dbReference>
<dbReference type="Gene3D" id="2.60.120.1350">
    <property type="entry name" value="Protein of unknown function DUF4465"/>
    <property type="match status" value="1"/>
</dbReference>
<keyword evidence="3" id="KW-1185">Reference proteome</keyword>
<reference evidence="2 3" key="1">
    <citation type="submission" date="2020-08" db="EMBL/GenBank/DDBJ databases">
        <title>Genomic Encyclopedia of Type Strains, Phase IV (KMG-IV): sequencing the most valuable type-strain genomes for metagenomic binning, comparative biology and taxonomic classification.</title>
        <authorList>
            <person name="Goeker M."/>
        </authorList>
    </citation>
    <scope>NUCLEOTIDE SEQUENCE [LARGE SCALE GENOMIC DNA]</scope>
    <source>
        <strain evidence="2 3">YC6886</strain>
    </source>
</reference>
<dbReference type="EMBL" id="JACHFD010000015">
    <property type="protein sequence ID" value="MBB5352721.1"/>
    <property type="molecule type" value="Genomic_DNA"/>
</dbReference>
<evidence type="ECO:0000313" key="2">
    <source>
        <dbReference type="EMBL" id="MBB5352721.1"/>
    </source>
</evidence>
<dbReference type="RefSeq" id="WP_184019995.1">
    <property type="nucleotide sequence ID" value="NZ_JACHFD010000015.1"/>
</dbReference>
<dbReference type="InterPro" id="IPR027828">
    <property type="entry name" value="DUF4465"/>
</dbReference>
<sequence length="256" mass="26594">MIPRIVAAAALLASLPALAVTVTFEDLTPSTAYAGGGAYENGSALAGSFTSGPLTLTNNYNSSWGSWSGWAFSTTTDITTPGYDNQFSAFAGSGAAGSATYAIAYNDSTIAIPSGYQIASLNLTNTTYAALSMRDGDAFAKQFGGTSGDDPDLFQVVFTGYLSGSSIGTVTFDLANYTFSDPSLDYLVADWMEVDLSSLAAADEISITFTSTDVGAWGINTPTYLAVDNIVLNAVPEPSILLLGALAPVALLRRRR</sequence>
<proteinExistence type="predicted"/>